<evidence type="ECO:0000259" key="6">
    <source>
        <dbReference type="Pfam" id="PF17188"/>
    </source>
</evidence>
<dbReference type="PIRSF" id="PIRSF005427">
    <property type="entry name" value="RseB"/>
    <property type="match status" value="1"/>
</dbReference>
<reference evidence="7 8" key="1">
    <citation type="submission" date="2020-02" db="EMBL/GenBank/DDBJ databases">
        <title>Ideonella bacterium strain TBM-1.</title>
        <authorList>
            <person name="Chen W.-M."/>
        </authorList>
    </citation>
    <scope>NUCLEOTIDE SEQUENCE [LARGE SCALE GENOMIC DNA]</scope>
    <source>
        <strain evidence="7 8">TBM-1</strain>
    </source>
</reference>
<dbReference type="RefSeq" id="WP_163457456.1">
    <property type="nucleotide sequence ID" value="NZ_JAAGOH010000010.1"/>
</dbReference>
<accession>A0A7C9PH41</accession>
<comment type="subcellular location">
    <subcellularLocation>
        <location evidence="1">Periplasm</location>
    </subcellularLocation>
</comment>
<dbReference type="EMBL" id="JAAGOH010000010">
    <property type="protein sequence ID" value="NDY91608.1"/>
    <property type="molecule type" value="Genomic_DNA"/>
</dbReference>
<dbReference type="Pfam" id="PF17188">
    <property type="entry name" value="MucB_RseB_C"/>
    <property type="match status" value="1"/>
</dbReference>
<dbReference type="GO" id="GO:0030288">
    <property type="term" value="C:outer membrane-bounded periplasmic space"/>
    <property type="evidence" value="ECO:0007669"/>
    <property type="project" value="TreeGrafter"/>
</dbReference>
<dbReference type="InterPro" id="IPR005588">
    <property type="entry name" value="MucB_RseB"/>
</dbReference>
<evidence type="ECO:0000259" key="5">
    <source>
        <dbReference type="Pfam" id="PF03888"/>
    </source>
</evidence>
<dbReference type="Gene3D" id="3.30.200.100">
    <property type="entry name" value="MucB/RseB, C-terminal domain"/>
    <property type="match status" value="1"/>
</dbReference>
<dbReference type="CDD" id="cd16327">
    <property type="entry name" value="RseB"/>
    <property type="match status" value="1"/>
</dbReference>
<keyword evidence="3" id="KW-0732">Signal</keyword>
<dbReference type="PANTHER" id="PTHR38782">
    <property type="match status" value="1"/>
</dbReference>
<dbReference type="Proteomes" id="UP000484255">
    <property type="component" value="Unassembled WGS sequence"/>
</dbReference>
<dbReference type="PANTHER" id="PTHR38782:SF1">
    <property type="entry name" value="SIGMA-E FACTOR REGULATORY PROTEIN RSEB"/>
    <property type="match status" value="1"/>
</dbReference>
<keyword evidence="4" id="KW-0574">Periplasm</keyword>
<dbReference type="Gene3D" id="2.50.20.10">
    <property type="entry name" value="Lipoprotein localisation LolA/LolB/LppX"/>
    <property type="match status" value="1"/>
</dbReference>
<dbReference type="GO" id="GO:0045152">
    <property type="term" value="F:antisigma factor binding"/>
    <property type="evidence" value="ECO:0007669"/>
    <property type="project" value="TreeGrafter"/>
</dbReference>
<gene>
    <name evidence="7" type="ORF">G3A44_10465</name>
</gene>
<comment type="caution">
    <text evidence="7">The sequence shown here is derived from an EMBL/GenBank/DDBJ whole genome shotgun (WGS) entry which is preliminary data.</text>
</comment>
<sequence length="348" mass="37860">MNSEQPGRDPVRRTGRWAPLLAGLTLGACGLWAPALRAGEVSVPAWEVAEVKAWVQRVQHAAMRRNYQGTLVVTAGGTASTTRITHLGDGAAPVERVEWLDGEPRSVIRHNGLLHTLWHRQRLAVVEARETAGGFPALPTGSDRRLTEGYEVRSAGQDRVAGLEADVVLLKARDGLRFSQRLWVERQHGLLLRADVLAAGGQVLESAAFTELSLVARAQPDQLLKPLRQLSGYKVLKASFESTQLQAEGWGLKALPVGFREVQCARRVLDVAATDAAPLVQAVFSDGLTHVSVFIEGYQPARHAQPGLSSLGAAHTLTTRHEDHWITVVGDVPPETLQRFAGALERLR</sequence>
<name>A0A7C9PH41_9BURK</name>
<keyword evidence="8" id="KW-1185">Reference proteome</keyword>
<proteinExistence type="inferred from homology"/>
<comment type="similarity">
    <text evidence="2">Belongs to the RseB family.</text>
</comment>
<dbReference type="InterPro" id="IPR033436">
    <property type="entry name" value="MucB/RseB_C"/>
</dbReference>
<protein>
    <submittedName>
        <fullName evidence="7">Transcriptional regulator</fullName>
    </submittedName>
</protein>
<feature type="domain" description="MucB/RseB N-terminal" evidence="5">
    <location>
        <begin position="51"/>
        <end position="223"/>
    </location>
</feature>
<evidence type="ECO:0000313" key="7">
    <source>
        <dbReference type="EMBL" id="NDY91608.1"/>
    </source>
</evidence>
<dbReference type="GO" id="GO:0032885">
    <property type="term" value="P:regulation of polysaccharide biosynthetic process"/>
    <property type="evidence" value="ECO:0007669"/>
    <property type="project" value="TreeGrafter"/>
</dbReference>
<evidence type="ECO:0000256" key="2">
    <source>
        <dbReference type="ARBA" id="ARBA00008150"/>
    </source>
</evidence>
<evidence type="ECO:0000256" key="4">
    <source>
        <dbReference type="ARBA" id="ARBA00022764"/>
    </source>
</evidence>
<dbReference type="InterPro" id="IPR033434">
    <property type="entry name" value="MucB/RseB_N"/>
</dbReference>
<dbReference type="InterPro" id="IPR038484">
    <property type="entry name" value="MucB/RseB_C_sf"/>
</dbReference>
<dbReference type="Pfam" id="PF03888">
    <property type="entry name" value="MucB_RseB"/>
    <property type="match status" value="1"/>
</dbReference>
<evidence type="ECO:0000256" key="3">
    <source>
        <dbReference type="ARBA" id="ARBA00022729"/>
    </source>
</evidence>
<organism evidence="7 8">
    <name type="scientific">Ideonella livida</name>
    <dbReference type="NCBI Taxonomy" id="2707176"/>
    <lineage>
        <taxon>Bacteria</taxon>
        <taxon>Pseudomonadati</taxon>
        <taxon>Pseudomonadota</taxon>
        <taxon>Betaproteobacteria</taxon>
        <taxon>Burkholderiales</taxon>
        <taxon>Sphaerotilaceae</taxon>
        <taxon>Ideonella</taxon>
    </lineage>
</organism>
<evidence type="ECO:0000313" key="8">
    <source>
        <dbReference type="Proteomes" id="UP000484255"/>
    </source>
</evidence>
<dbReference type="AlphaFoldDB" id="A0A7C9PH41"/>
<feature type="domain" description="MucB/RseB C-terminal" evidence="6">
    <location>
        <begin position="246"/>
        <end position="343"/>
    </location>
</feature>
<evidence type="ECO:0000256" key="1">
    <source>
        <dbReference type="ARBA" id="ARBA00004418"/>
    </source>
</evidence>